<reference evidence="2" key="1">
    <citation type="submission" date="2021-05" db="EMBL/GenBank/DDBJ databases">
        <authorList>
            <person name="Alioto T."/>
            <person name="Alioto T."/>
            <person name="Gomez Garrido J."/>
        </authorList>
    </citation>
    <scope>NUCLEOTIDE SEQUENCE</scope>
</reference>
<keyword evidence="1" id="KW-0812">Transmembrane</keyword>
<dbReference type="EMBL" id="HBUF01061809">
    <property type="protein sequence ID" value="CAG6626127.1"/>
    <property type="molecule type" value="Transcribed_RNA"/>
</dbReference>
<proteinExistence type="predicted"/>
<name>A0A8D8Q6W1_9HEMI</name>
<feature type="transmembrane region" description="Helical" evidence="1">
    <location>
        <begin position="80"/>
        <end position="102"/>
    </location>
</feature>
<protein>
    <submittedName>
        <fullName evidence="2">Uncharacterized protein</fullName>
    </submittedName>
</protein>
<feature type="transmembrane region" description="Helical" evidence="1">
    <location>
        <begin position="47"/>
        <end position="68"/>
    </location>
</feature>
<dbReference type="AlphaFoldDB" id="A0A8D8Q6W1"/>
<keyword evidence="1" id="KW-0472">Membrane</keyword>
<organism evidence="2">
    <name type="scientific">Cacopsylla melanoneura</name>
    <dbReference type="NCBI Taxonomy" id="428564"/>
    <lineage>
        <taxon>Eukaryota</taxon>
        <taxon>Metazoa</taxon>
        <taxon>Ecdysozoa</taxon>
        <taxon>Arthropoda</taxon>
        <taxon>Hexapoda</taxon>
        <taxon>Insecta</taxon>
        <taxon>Pterygota</taxon>
        <taxon>Neoptera</taxon>
        <taxon>Paraneoptera</taxon>
        <taxon>Hemiptera</taxon>
        <taxon>Sternorrhyncha</taxon>
        <taxon>Psylloidea</taxon>
        <taxon>Psyllidae</taxon>
        <taxon>Psyllinae</taxon>
        <taxon>Cacopsylla</taxon>
    </lineage>
</organism>
<evidence type="ECO:0000313" key="2">
    <source>
        <dbReference type="EMBL" id="CAG6626127.1"/>
    </source>
</evidence>
<evidence type="ECO:0000256" key="1">
    <source>
        <dbReference type="SAM" id="Phobius"/>
    </source>
</evidence>
<sequence length="132" mass="15949">MDQMFILLVQLDPIIVFPKYHPNFQIYFLRLFQRILHISVSSHHHKVFSLLLFSSFFLLQLFLFLFFVPPFLPDHFVFLIPSWFLLLFSSMLPSFPFLFVFCRYSQISLAVPNTFSFLRLVLLVLSYCHYLW</sequence>
<feature type="transmembrane region" description="Helical" evidence="1">
    <location>
        <begin position="109"/>
        <end position="127"/>
    </location>
</feature>
<keyword evidence="1" id="KW-1133">Transmembrane helix</keyword>
<accession>A0A8D8Q6W1</accession>